<comment type="caution">
    <text evidence="2">The sequence shown here is derived from an EMBL/GenBank/DDBJ whole genome shotgun (WGS) entry which is preliminary data.</text>
</comment>
<name>W6TYR1_ECHGR</name>
<gene>
    <name evidence="2" type="ORF">EGR_11286</name>
</gene>
<dbReference type="EMBL" id="APAU02000720">
    <property type="protein sequence ID" value="EUB53863.1"/>
    <property type="molecule type" value="Genomic_DNA"/>
</dbReference>
<dbReference type="AlphaFoldDB" id="W6TYR1"/>
<dbReference type="GeneID" id="36346993"/>
<evidence type="ECO:0000313" key="2">
    <source>
        <dbReference type="EMBL" id="EUB53863.1"/>
    </source>
</evidence>
<keyword evidence="3" id="KW-1185">Reference proteome</keyword>
<dbReference type="CTD" id="36346993"/>
<reference evidence="2 3" key="1">
    <citation type="journal article" date="2013" name="Nat. Genet.">
        <title>The genome of the hydatid tapeworm Echinococcus granulosus.</title>
        <authorList>
            <person name="Zheng H."/>
            <person name="Zhang W."/>
            <person name="Zhang L."/>
            <person name="Zhang Z."/>
            <person name="Li J."/>
            <person name="Lu G."/>
            <person name="Zhu Y."/>
            <person name="Wang Y."/>
            <person name="Huang Y."/>
            <person name="Liu J."/>
            <person name="Kang H."/>
            <person name="Chen J."/>
            <person name="Wang L."/>
            <person name="Chen A."/>
            <person name="Yu S."/>
            <person name="Gao Z."/>
            <person name="Jin L."/>
            <person name="Gu W."/>
            <person name="Wang Z."/>
            <person name="Zhao L."/>
            <person name="Shi B."/>
            <person name="Wen H."/>
            <person name="Lin R."/>
            <person name="Jones M.K."/>
            <person name="Brejova B."/>
            <person name="Vinar T."/>
            <person name="Zhao G."/>
            <person name="McManus D.P."/>
            <person name="Chen Z."/>
            <person name="Zhou Y."/>
            <person name="Wang S."/>
        </authorList>
    </citation>
    <scope>NUCLEOTIDE SEQUENCE [LARGE SCALE GENOMIC DNA]</scope>
</reference>
<accession>W6TYR1</accession>
<dbReference type="Proteomes" id="UP000019149">
    <property type="component" value="Unassembled WGS sequence"/>
</dbReference>
<dbReference type="KEGG" id="egl:EGR_11286"/>
<evidence type="ECO:0000313" key="3">
    <source>
        <dbReference type="Proteomes" id="UP000019149"/>
    </source>
</evidence>
<organism evidence="2 3">
    <name type="scientific">Echinococcus granulosus</name>
    <name type="common">Hydatid tapeworm</name>
    <dbReference type="NCBI Taxonomy" id="6210"/>
    <lineage>
        <taxon>Eukaryota</taxon>
        <taxon>Metazoa</taxon>
        <taxon>Spiralia</taxon>
        <taxon>Lophotrochozoa</taxon>
        <taxon>Platyhelminthes</taxon>
        <taxon>Cestoda</taxon>
        <taxon>Eucestoda</taxon>
        <taxon>Cyclophyllidea</taxon>
        <taxon>Taeniidae</taxon>
        <taxon>Echinococcus</taxon>
        <taxon>Echinococcus granulosus group</taxon>
    </lineage>
</organism>
<sequence>MDTIWKQRRHFAQQTRYSDSIGRQRHSQADTVACNGE</sequence>
<proteinExistence type="predicted"/>
<feature type="region of interest" description="Disordered" evidence="1">
    <location>
        <begin position="1"/>
        <end position="37"/>
    </location>
</feature>
<protein>
    <submittedName>
        <fullName evidence="2">Uncharacterized protein</fullName>
    </submittedName>
</protein>
<feature type="compositionally biased region" description="Basic residues" evidence="1">
    <location>
        <begin position="1"/>
        <end position="11"/>
    </location>
</feature>
<dbReference type="RefSeq" id="XP_024345059.1">
    <property type="nucleotide sequence ID" value="XM_024500527.1"/>
</dbReference>
<evidence type="ECO:0000256" key="1">
    <source>
        <dbReference type="SAM" id="MobiDB-lite"/>
    </source>
</evidence>